<dbReference type="InterPro" id="IPR001647">
    <property type="entry name" value="HTH_TetR"/>
</dbReference>
<dbReference type="InterPro" id="IPR050109">
    <property type="entry name" value="HTH-type_TetR-like_transc_reg"/>
</dbReference>
<dbReference type="Pfam" id="PF17938">
    <property type="entry name" value="TetR_C_29"/>
    <property type="match status" value="1"/>
</dbReference>
<evidence type="ECO:0000313" key="5">
    <source>
        <dbReference type="Proteomes" id="UP000805614"/>
    </source>
</evidence>
<evidence type="ECO:0000256" key="1">
    <source>
        <dbReference type="ARBA" id="ARBA00023125"/>
    </source>
</evidence>
<sequence length="233" mass="25707">MSPPGRSTAVDPERRRDAERTKAEILKIATEEFAQRGYAGARVDEIAARTQTTKRMIYYYFGGKERLYIAVLESAYAEIRVAEQSLAVEHLDPVSAIRTLAEVTFDHHESHPDFVRLVSTENIHRAEHIAKSQALTNLTNPAIDLIATVLEAGREQGVFTADIDAVDLHMLISSFCFFRVANRHTFGTLFGRDLTDPARRDHYRQMLGDIVVGHLTSPGGAGGGTSGPTTAAR</sequence>
<dbReference type="Pfam" id="PF00440">
    <property type="entry name" value="TetR_N"/>
    <property type="match status" value="1"/>
</dbReference>
<name>A0ABR7LYS1_9ACTN</name>
<dbReference type="Proteomes" id="UP000805614">
    <property type="component" value="Unassembled WGS sequence"/>
</dbReference>
<dbReference type="RefSeq" id="WP_187246688.1">
    <property type="nucleotide sequence ID" value="NZ_BAAAOK010000001.1"/>
</dbReference>
<dbReference type="SUPFAM" id="SSF48498">
    <property type="entry name" value="Tetracyclin repressor-like, C-terminal domain"/>
    <property type="match status" value="1"/>
</dbReference>
<keyword evidence="1 2" id="KW-0238">DNA-binding</keyword>
<feature type="domain" description="HTH tetR-type" evidence="3">
    <location>
        <begin position="19"/>
        <end position="79"/>
    </location>
</feature>
<reference evidence="4 5" key="1">
    <citation type="submission" date="2020-06" db="EMBL/GenBank/DDBJ databases">
        <title>Actinomadura xiongansis sp. nov., isolated from soil of Baiyangdian.</title>
        <authorList>
            <person name="Zhang X."/>
        </authorList>
    </citation>
    <scope>NUCLEOTIDE SEQUENCE [LARGE SCALE GENOMIC DNA]</scope>
    <source>
        <strain evidence="4 5">HBUM206468</strain>
    </source>
</reference>
<evidence type="ECO:0000259" key="3">
    <source>
        <dbReference type="PROSITE" id="PS50977"/>
    </source>
</evidence>
<dbReference type="PROSITE" id="PS50977">
    <property type="entry name" value="HTH_TETR_2"/>
    <property type="match status" value="1"/>
</dbReference>
<proteinExistence type="predicted"/>
<dbReference type="InterPro" id="IPR009057">
    <property type="entry name" value="Homeodomain-like_sf"/>
</dbReference>
<comment type="caution">
    <text evidence="4">The sequence shown here is derived from an EMBL/GenBank/DDBJ whole genome shotgun (WGS) entry which is preliminary data.</text>
</comment>
<evidence type="ECO:0000313" key="4">
    <source>
        <dbReference type="EMBL" id="MBC6469647.1"/>
    </source>
</evidence>
<dbReference type="PANTHER" id="PTHR30328:SF54">
    <property type="entry name" value="HTH-TYPE TRANSCRIPTIONAL REPRESSOR SCO4008"/>
    <property type="match status" value="1"/>
</dbReference>
<protein>
    <submittedName>
        <fullName evidence="4">TetR family transcriptional regulator</fullName>
    </submittedName>
</protein>
<feature type="DNA-binding region" description="H-T-H motif" evidence="2">
    <location>
        <begin position="42"/>
        <end position="61"/>
    </location>
</feature>
<accession>A0ABR7LYS1</accession>
<evidence type="ECO:0000256" key="2">
    <source>
        <dbReference type="PROSITE-ProRule" id="PRU00335"/>
    </source>
</evidence>
<dbReference type="EMBL" id="JABVEC010000029">
    <property type="protein sequence ID" value="MBC6469647.1"/>
    <property type="molecule type" value="Genomic_DNA"/>
</dbReference>
<gene>
    <name evidence="4" type="ORF">HKK74_29770</name>
</gene>
<dbReference type="PANTHER" id="PTHR30328">
    <property type="entry name" value="TRANSCRIPTIONAL REPRESSOR"/>
    <property type="match status" value="1"/>
</dbReference>
<organism evidence="4 5">
    <name type="scientific">Actinomadura alba</name>
    <dbReference type="NCBI Taxonomy" id="406431"/>
    <lineage>
        <taxon>Bacteria</taxon>
        <taxon>Bacillati</taxon>
        <taxon>Actinomycetota</taxon>
        <taxon>Actinomycetes</taxon>
        <taxon>Streptosporangiales</taxon>
        <taxon>Thermomonosporaceae</taxon>
        <taxon>Actinomadura</taxon>
    </lineage>
</organism>
<keyword evidence="5" id="KW-1185">Reference proteome</keyword>
<dbReference type="InterPro" id="IPR036271">
    <property type="entry name" value="Tet_transcr_reg_TetR-rel_C_sf"/>
</dbReference>
<dbReference type="PRINTS" id="PR00455">
    <property type="entry name" value="HTHTETR"/>
</dbReference>
<dbReference type="Gene3D" id="1.10.357.10">
    <property type="entry name" value="Tetracycline Repressor, domain 2"/>
    <property type="match status" value="1"/>
</dbReference>
<dbReference type="InterPro" id="IPR041474">
    <property type="entry name" value="NicS_C"/>
</dbReference>
<dbReference type="SUPFAM" id="SSF46689">
    <property type="entry name" value="Homeodomain-like"/>
    <property type="match status" value="1"/>
</dbReference>